<comment type="subcellular location">
    <subcellularLocation>
        <location evidence="4">Cytoplasm</location>
    </subcellularLocation>
    <text evidence="4">Assembles at midcell at the inner surface of the cytoplasmic membrane.</text>
</comment>
<dbReference type="InterPro" id="IPR036525">
    <property type="entry name" value="Tubulin/FtsZ_GTPase_sf"/>
</dbReference>
<keyword evidence="2 4" id="KW-0547">Nucleotide-binding</keyword>
<keyword evidence="4 6" id="KW-0131">Cell cycle</keyword>
<dbReference type="GO" id="GO:0005525">
    <property type="term" value="F:GTP binding"/>
    <property type="evidence" value="ECO:0007669"/>
    <property type="project" value="UniProtKB-UniRule"/>
</dbReference>
<accession>A0A2M7Z728</accession>
<feature type="domain" description="Tubulin/FtsZ 2-layer sandwich" evidence="9">
    <location>
        <begin position="207"/>
        <end position="324"/>
    </location>
</feature>
<evidence type="ECO:0000256" key="6">
    <source>
        <dbReference type="RuleBase" id="RU000631"/>
    </source>
</evidence>
<dbReference type="Gene3D" id="3.40.50.1440">
    <property type="entry name" value="Tubulin/FtsZ, GTPase domain"/>
    <property type="match status" value="1"/>
</dbReference>
<dbReference type="InterPro" id="IPR003008">
    <property type="entry name" value="Tubulin_FtsZ_GTPase"/>
</dbReference>
<dbReference type="GO" id="GO:0043093">
    <property type="term" value="P:FtsZ-dependent cytokinesis"/>
    <property type="evidence" value="ECO:0007669"/>
    <property type="project" value="UniProtKB-UniRule"/>
</dbReference>
<dbReference type="PANTHER" id="PTHR30314:SF3">
    <property type="entry name" value="MITOCHONDRIAL DIVISION PROTEIN FSZA"/>
    <property type="match status" value="1"/>
</dbReference>
<dbReference type="InterPro" id="IPR008280">
    <property type="entry name" value="Tub_FtsZ_C"/>
</dbReference>
<evidence type="ECO:0000256" key="2">
    <source>
        <dbReference type="ARBA" id="ARBA00022741"/>
    </source>
</evidence>
<keyword evidence="4 6" id="KW-0132">Cell division</keyword>
<protein>
    <recommendedName>
        <fullName evidence="4 5">Cell division protein FtsZ</fullName>
    </recommendedName>
</protein>
<dbReference type="InterPro" id="IPR020805">
    <property type="entry name" value="Cell_div_FtsZ_CS"/>
</dbReference>
<evidence type="ECO:0000256" key="4">
    <source>
        <dbReference type="HAMAP-Rule" id="MF_00909"/>
    </source>
</evidence>
<feature type="binding site" evidence="4">
    <location>
        <position position="139"/>
    </location>
    <ligand>
        <name>GTP</name>
        <dbReference type="ChEBI" id="CHEBI:37565"/>
    </ligand>
</feature>
<keyword evidence="3 4" id="KW-0342">GTP-binding</keyword>
<dbReference type="CDD" id="cd02201">
    <property type="entry name" value="FtsZ_type1"/>
    <property type="match status" value="1"/>
</dbReference>
<dbReference type="InterPro" id="IPR017975">
    <property type="entry name" value="Tubulin_CS"/>
</dbReference>
<dbReference type="Pfam" id="PF00091">
    <property type="entry name" value="Tubulin"/>
    <property type="match status" value="1"/>
</dbReference>
<evidence type="ECO:0000256" key="1">
    <source>
        <dbReference type="ARBA" id="ARBA00009690"/>
    </source>
</evidence>
<evidence type="ECO:0000259" key="9">
    <source>
        <dbReference type="SMART" id="SM00865"/>
    </source>
</evidence>
<dbReference type="GO" id="GO:0032153">
    <property type="term" value="C:cell division site"/>
    <property type="evidence" value="ECO:0007669"/>
    <property type="project" value="UniProtKB-UniRule"/>
</dbReference>
<comment type="subunit">
    <text evidence="4">Homodimer. Polymerizes to form a dynamic ring structure in a strictly GTP-dependent manner. Interacts directly with several other division proteins.</text>
</comment>
<dbReference type="PROSITE" id="PS01135">
    <property type="entry name" value="FTSZ_2"/>
    <property type="match status" value="1"/>
</dbReference>
<comment type="caution">
    <text evidence="4">Lacks conserved residue(s) required for the propagation of feature annotation.</text>
</comment>
<feature type="binding site" evidence="4">
    <location>
        <position position="143"/>
    </location>
    <ligand>
        <name>GTP</name>
        <dbReference type="ChEBI" id="CHEBI:37565"/>
    </ligand>
</feature>
<keyword evidence="4" id="KW-0963">Cytoplasm</keyword>
<dbReference type="InterPro" id="IPR037103">
    <property type="entry name" value="Tubulin/FtsZ-like_C"/>
</dbReference>
<feature type="compositionally biased region" description="Basic and acidic residues" evidence="7">
    <location>
        <begin position="349"/>
        <end position="359"/>
    </location>
</feature>
<feature type="binding site" evidence="4">
    <location>
        <begin position="108"/>
        <end position="110"/>
    </location>
    <ligand>
        <name>GTP</name>
        <dbReference type="ChEBI" id="CHEBI:37565"/>
    </ligand>
</feature>
<dbReference type="EMBL" id="PFVJ01000033">
    <property type="protein sequence ID" value="PJA89953.1"/>
    <property type="molecule type" value="Genomic_DNA"/>
</dbReference>
<dbReference type="GO" id="GO:0051258">
    <property type="term" value="P:protein polymerization"/>
    <property type="evidence" value="ECO:0007669"/>
    <property type="project" value="UniProtKB-UniRule"/>
</dbReference>
<dbReference type="PROSITE" id="PS00227">
    <property type="entry name" value="TUBULIN"/>
    <property type="match status" value="1"/>
</dbReference>
<dbReference type="InterPro" id="IPR045061">
    <property type="entry name" value="FtsZ/CetZ"/>
</dbReference>
<dbReference type="SUPFAM" id="SSF55307">
    <property type="entry name" value="Tubulin C-terminal domain-like"/>
    <property type="match status" value="1"/>
</dbReference>
<dbReference type="SUPFAM" id="SSF52490">
    <property type="entry name" value="Tubulin nucleotide-binding domain-like"/>
    <property type="match status" value="1"/>
</dbReference>
<dbReference type="Gene3D" id="3.30.1330.20">
    <property type="entry name" value="Tubulin/FtsZ, C-terminal domain"/>
    <property type="match status" value="1"/>
</dbReference>
<dbReference type="NCBIfam" id="TIGR00065">
    <property type="entry name" value="ftsZ"/>
    <property type="match status" value="1"/>
</dbReference>
<feature type="compositionally biased region" description="Polar residues" evidence="7">
    <location>
        <begin position="374"/>
        <end position="393"/>
    </location>
</feature>
<evidence type="ECO:0000256" key="5">
    <source>
        <dbReference type="NCBIfam" id="TIGR00065"/>
    </source>
</evidence>
<dbReference type="AlphaFoldDB" id="A0A2M7Z728"/>
<feature type="domain" description="Tubulin/FtsZ GTPase" evidence="8">
    <location>
        <begin position="13"/>
        <end position="205"/>
    </location>
</feature>
<dbReference type="PRINTS" id="PR00423">
    <property type="entry name" value="CELLDVISFTSZ"/>
</dbReference>
<comment type="similarity">
    <text evidence="1 4 6">Belongs to the FtsZ family.</text>
</comment>
<evidence type="ECO:0000256" key="3">
    <source>
        <dbReference type="ARBA" id="ARBA00023134"/>
    </source>
</evidence>
<sequence>MPQVKPDVETFAKIKVIGVGGAGGSAVDRMIKEGIRGVEFIAMNTDIQALHHNGATQKIHIGKTITRGLGAGMDPDVGRKAAEESQKEIQDLLKGSDMIFITCGLGGGTGSGASPIISNIARETGALVVAVVTKPFAFEGPQRSAIAEKAYRELADNVDTIITIPNERVLQIIEKNTSLVDSFRKIDDVLRQGVQGISELITVPGLVNVDFADVESIMKDQGSALMGIGVGTGENRLLDAAKLAISSPLLELSIDGARGILFTVTGSSNLGMQEVAEAAKIITSSADENARIIFGTVIDEDMGDDVRVTVIATGFEGVRRHGDKKENDSLVSPLKSAKTFYPSSLFRKNKGEDKERMEENTVNYPARREEENLPDSNFMSRSLNNINEDNIQNDFPIKEEKREEKPTTAPKPYSGGVDDLEIPAFIRKKMGL</sequence>
<dbReference type="SMART" id="SM00865">
    <property type="entry name" value="Tubulin_C"/>
    <property type="match status" value="1"/>
</dbReference>
<dbReference type="GO" id="GO:0007017">
    <property type="term" value="P:microtubule-based process"/>
    <property type="evidence" value="ECO:0007669"/>
    <property type="project" value="InterPro"/>
</dbReference>
<name>A0A2M7Z728_9BACT</name>
<dbReference type="InterPro" id="IPR000158">
    <property type="entry name" value="Cell_div_FtsZ"/>
</dbReference>
<dbReference type="InterPro" id="IPR024757">
    <property type="entry name" value="FtsZ_C"/>
</dbReference>
<feature type="compositionally biased region" description="Basic and acidic residues" evidence="7">
    <location>
        <begin position="396"/>
        <end position="406"/>
    </location>
</feature>
<dbReference type="GO" id="GO:0005737">
    <property type="term" value="C:cytoplasm"/>
    <property type="evidence" value="ECO:0007669"/>
    <property type="project" value="UniProtKB-SubCell"/>
</dbReference>
<dbReference type="Proteomes" id="UP000230843">
    <property type="component" value="Unassembled WGS sequence"/>
</dbReference>
<evidence type="ECO:0000313" key="11">
    <source>
        <dbReference type="Proteomes" id="UP000230843"/>
    </source>
</evidence>
<organism evidence="10 11">
    <name type="scientific">Candidatus Magasanikbacteria bacterium CG_4_9_14_3_um_filter_32_9</name>
    <dbReference type="NCBI Taxonomy" id="1974644"/>
    <lineage>
        <taxon>Bacteria</taxon>
        <taxon>Candidatus Magasanikiibacteriota</taxon>
    </lineage>
</organism>
<dbReference type="SMART" id="SM00864">
    <property type="entry name" value="Tubulin"/>
    <property type="match status" value="1"/>
</dbReference>
<gene>
    <name evidence="4" type="primary">ftsZ</name>
    <name evidence="10" type="ORF">CO137_01485</name>
</gene>
<keyword evidence="4 6" id="KW-0717">Septation</keyword>
<dbReference type="Pfam" id="PF12327">
    <property type="entry name" value="FtsZ_C"/>
    <property type="match status" value="1"/>
</dbReference>
<feature type="region of interest" description="Disordered" evidence="7">
    <location>
        <begin position="349"/>
        <end position="420"/>
    </location>
</feature>
<comment type="caution">
    <text evidence="10">The sequence shown here is derived from an EMBL/GenBank/DDBJ whole genome shotgun (WGS) entry which is preliminary data.</text>
</comment>
<evidence type="ECO:0000256" key="7">
    <source>
        <dbReference type="SAM" id="MobiDB-lite"/>
    </source>
</evidence>
<proteinExistence type="inferred from homology"/>
<dbReference type="FunFam" id="3.40.50.1440:FF:000001">
    <property type="entry name" value="Cell division protein FtsZ"/>
    <property type="match status" value="1"/>
</dbReference>
<dbReference type="GO" id="GO:0005874">
    <property type="term" value="C:microtubule"/>
    <property type="evidence" value="ECO:0007669"/>
    <property type="project" value="InterPro"/>
</dbReference>
<dbReference type="PANTHER" id="PTHR30314">
    <property type="entry name" value="CELL DIVISION PROTEIN FTSZ-RELATED"/>
    <property type="match status" value="1"/>
</dbReference>
<dbReference type="HAMAP" id="MF_00909">
    <property type="entry name" value="FtsZ"/>
    <property type="match status" value="1"/>
</dbReference>
<dbReference type="InterPro" id="IPR018316">
    <property type="entry name" value="Tubulin/FtsZ_2-layer-sand-dom"/>
</dbReference>
<evidence type="ECO:0000313" key="10">
    <source>
        <dbReference type="EMBL" id="PJA89953.1"/>
    </source>
</evidence>
<comment type="function">
    <text evidence="4 6">Essential cell division protein that forms a contractile ring structure (Z ring) at the future cell division site. The regulation of the ring assembly controls the timing and the location of cell division. One of the functions of the FtsZ ring is to recruit other cell division proteins to the septum to produce a new cell wall between the dividing cells. Binds GTP and shows GTPase activity.</text>
</comment>
<feature type="binding site" evidence="4">
    <location>
        <position position="187"/>
    </location>
    <ligand>
        <name>GTP</name>
        <dbReference type="ChEBI" id="CHEBI:37565"/>
    </ligand>
</feature>
<evidence type="ECO:0000259" key="8">
    <source>
        <dbReference type="SMART" id="SM00864"/>
    </source>
</evidence>
<dbReference type="GO" id="GO:0003924">
    <property type="term" value="F:GTPase activity"/>
    <property type="evidence" value="ECO:0007669"/>
    <property type="project" value="UniProtKB-UniRule"/>
</dbReference>
<reference evidence="11" key="1">
    <citation type="submission" date="2017-09" db="EMBL/GenBank/DDBJ databases">
        <title>Depth-based differentiation of microbial function through sediment-hosted aquifers and enrichment of novel symbionts in the deep terrestrial subsurface.</title>
        <authorList>
            <person name="Probst A.J."/>
            <person name="Ladd B."/>
            <person name="Jarett J.K."/>
            <person name="Geller-Mcgrath D.E."/>
            <person name="Sieber C.M.K."/>
            <person name="Emerson J.B."/>
            <person name="Anantharaman K."/>
            <person name="Thomas B.C."/>
            <person name="Malmstrom R."/>
            <person name="Stieglmeier M."/>
            <person name="Klingl A."/>
            <person name="Woyke T."/>
            <person name="Ryan C.M."/>
            <person name="Banfield J.F."/>
        </authorList>
    </citation>
    <scope>NUCLEOTIDE SEQUENCE [LARGE SCALE GENOMIC DNA]</scope>
</reference>
<dbReference type="GO" id="GO:0000917">
    <property type="term" value="P:division septum assembly"/>
    <property type="evidence" value="ECO:0007669"/>
    <property type="project" value="UniProtKB-KW"/>
</dbReference>